<evidence type="ECO:0000313" key="1">
    <source>
        <dbReference type="EMBL" id="KAF5744421.1"/>
    </source>
</evidence>
<dbReference type="SUPFAM" id="SSF48150">
    <property type="entry name" value="DNA-glycosylase"/>
    <property type="match status" value="1"/>
</dbReference>
<evidence type="ECO:0000313" key="2">
    <source>
        <dbReference type="Proteomes" id="UP000593562"/>
    </source>
</evidence>
<dbReference type="GO" id="GO:0034039">
    <property type="term" value="F:8-oxo-7,8-dihydroguanine DNA N-glycosylase activity"/>
    <property type="evidence" value="ECO:0007669"/>
    <property type="project" value="TreeGrafter"/>
</dbReference>
<dbReference type="PANTHER" id="PTHR10242:SF4">
    <property type="entry name" value="OS07G0657600 PROTEIN"/>
    <property type="match status" value="1"/>
</dbReference>
<dbReference type="GO" id="GO:0005634">
    <property type="term" value="C:nucleus"/>
    <property type="evidence" value="ECO:0007669"/>
    <property type="project" value="TreeGrafter"/>
</dbReference>
<dbReference type="Proteomes" id="UP000593562">
    <property type="component" value="Unassembled WGS sequence"/>
</dbReference>
<proteinExistence type="predicted"/>
<dbReference type="InterPro" id="IPR052054">
    <property type="entry name" value="Oxidative_DNA_repair_enzyme"/>
</dbReference>
<evidence type="ECO:0008006" key="3">
    <source>
        <dbReference type="Google" id="ProtNLM"/>
    </source>
</evidence>
<dbReference type="GO" id="GO:0006285">
    <property type="term" value="P:base-excision repair, AP site formation"/>
    <property type="evidence" value="ECO:0007669"/>
    <property type="project" value="TreeGrafter"/>
</dbReference>
<dbReference type="Gene3D" id="1.10.340.30">
    <property type="entry name" value="Hypothetical protein, domain 2"/>
    <property type="match status" value="1"/>
</dbReference>
<name>A0A7J7DDN8_TRIWF</name>
<dbReference type="InterPro" id="IPR011257">
    <property type="entry name" value="DNA_glycosylase"/>
</dbReference>
<dbReference type="EMBL" id="JAAARO010000008">
    <property type="protein sequence ID" value="KAF5744421.1"/>
    <property type="molecule type" value="Genomic_DNA"/>
</dbReference>
<keyword evidence="2" id="KW-1185">Reference proteome</keyword>
<dbReference type="OrthoDB" id="4951845at2759"/>
<dbReference type="InParanoid" id="A0A7J7DDN8"/>
<accession>A0A7J7DDN8</accession>
<reference evidence="1 2" key="1">
    <citation type="journal article" date="2020" name="Nat. Commun.">
        <title>Genome of Tripterygium wilfordii and identification of cytochrome P450 involved in triptolide biosynthesis.</title>
        <authorList>
            <person name="Tu L."/>
            <person name="Su P."/>
            <person name="Zhang Z."/>
            <person name="Gao L."/>
            <person name="Wang J."/>
            <person name="Hu T."/>
            <person name="Zhou J."/>
            <person name="Zhang Y."/>
            <person name="Zhao Y."/>
            <person name="Liu Y."/>
            <person name="Song Y."/>
            <person name="Tong Y."/>
            <person name="Lu Y."/>
            <person name="Yang J."/>
            <person name="Xu C."/>
            <person name="Jia M."/>
            <person name="Peters R.J."/>
            <person name="Huang L."/>
            <person name="Gao W."/>
        </authorList>
    </citation>
    <scope>NUCLEOTIDE SEQUENCE [LARGE SCALE GENOMIC DNA]</scope>
    <source>
        <strain evidence="2">cv. XIE 37</strain>
        <tissue evidence="1">Leaf</tissue>
    </source>
</reference>
<gene>
    <name evidence="1" type="ORF">HS088_TW08G01027</name>
</gene>
<sequence>MLSRSGEEGEWVLLELPLAAEFDLEKTVCSHGLFMMPPNHWDPLSKTFSRPLRFSLYDDDEDDDDSSVMVRISHPIDSPHSLHVRVRIAGSLSPKQQQTIMAQVARMLRLSDVDETAAREFRSKVKTVSSTETDCLKRFGGRIFRSPTLFEDMVKCILLCNCQWPRTLSMARALCKLQLELQNRSFSVSVNGAANAKSRRPETRDEHFIPKTPAAKELKRKYGGSKVSINLTSKYVETKADLEADTHLSMEHGQMTIEDTILSPTLSPSSREGNSFKECNICDTSSKLNSLDLYLGQRCSCGNEEGIGNFPSARELASLDESFLAERCNLGYRAGRVLNLARGIFDGRIKLKQLEEVGGRANLSAYDKLAEQLREIDGFGPFTCANVLMCLGYYHVIPTDSETVRHLKQVHSRKSTIQTVQKDVEAIYGKYAPFQFLAYWAEVWHFYEQWFGKPSKMLCSDYKLITASNMKIKKRVKTNRTKTS</sequence>
<comment type="caution">
    <text evidence="1">The sequence shown here is derived from an EMBL/GenBank/DDBJ whole genome shotgun (WGS) entry which is preliminary data.</text>
</comment>
<organism evidence="1 2">
    <name type="scientific">Tripterygium wilfordii</name>
    <name type="common">Thunder God vine</name>
    <dbReference type="NCBI Taxonomy" id="458696"/>
    <lineage>
        <taxon>Eukaryota</taxon>
        <taxon>Viridiplantae</taxon>
        <taxon>Streptophyta</taxon>
        <taxon>Embryophyta</taxon>
        <taxon>Tracheophyta</taxon>
        <taxon>Spermatophyta</taxon>
        <taxon>Magnoliopsida</taxon>
        <taxon>eudicotyledons</taxon>
        <taxon>Gunneridae</taxon>
        <taxon>Pentapetalae</taxon>
        <taxon>rosids</taxon>
        <taxon>fabids</taxon>
        <taxon>Celastrales</taxon>
        <taxon>Celastraceae</taxon>
        <taxon>Tripterygium</taxon>
    </lineage>
</organism>
<dbReference type="PANTHER" id="PTHR10242">
    <property type="entry name" value="8-OXOGUANINE DNA GLYCOSYLASE"/>
    <property type="match status" value="1"/>
</dbReference>
<protein>
    <recommendedName>
        <fullName evidence="3">HhH-GPD domain-containing protein</fullName>
    </recommendedName>
</protein>
<dbReference type="AlphaFoldDB" id="A0A7J7DDN8"/>